<organism evidence="2 3">
    <name type="scientific">Arenibacter arenosicollis</name>
    <dbReference type="NCBI Taxonomy" id="2762274"/>
    <lineage>
        <taxon>Bacteria</taxon>
        <taxon>Pseudomonadati</taxon>
        <taxon>Bacteroidota</taxon>
        <taxon>Flavobacteriia</taxon>
        <taxon>Flavobacteriales</taxon>
        <taxon>Flavobacteriaceae</taxon>
        <taxon>Arenibacter</taxon>
    </lineage>
</organism>
<sequence>MAKLIIRNIMHQTSVRPTRLKKTLQVQMAKLIIRNIMHQTSARPSRLKKKPCRSKGKINHPQYYASNLGNTYKVKKTVQVKLTT</sequence>
<gene>
    <name evidence="2" type="ORF">H4O18_06225</name>
</gene>
<name>A0ABR7QKK5_9FLAO</name>
<feature type="compositionally biased region" description="Basic residues" evidence="1">
    <location>
        <begin position="45"/>
        <end position="58"/>
    </location>
</feature>
<dbReference type="RefSeq" id="WP_187582514.1">
    <property type="nucleotide sequence ID" value="NZ_JACLHY010000004.1"/>
</dbReference>
<evidence type="ECO:0000313" key="3">
    <source>
        <dbReference type="Proteomes" id="UP000618952"/>
    </source>
</evidence>
<accession>A0ABR7QKK5</accession>
<evidence type="ECO:0000256" key="1">
    <source>
        <dbReference type="SAM" id="MobiDB-lite"/>
    </source>
</evidence>
<comment type="caution">
    <text evidence="2">The sequence shown here is derived from an EMBL/GenBank/DDBJ whole genome shotgun (WGS) entry which is preliminary data.</text>
</comment>
<protein>
    <submittedName>
        <fullName evidence="2">Uncharacterized protein</fullName>
    </submittedName>
</protein>
<keyword evidence="3" id="KW-1185">Reference proteome</keyword>
<feature type="region of interest" description="Disordered" evidence="1">
    <location>
        <begin position="40"/>
        <end position="60"/>
    </location>
</feature>
<proteinExistence type="predicted"/>
<dbReference type="EMBL" id="JACLHY010000004">
    <property type="protein sequence ID" value="MBC8767584.1"/>
    <property type="molecule type" value="Genomic_DNA"/>
</dbReference>
<evidence type="ECO:0000313" key="2">
    <source>
        <dbReference type="EMBL" id="MBC8767584.1"/>
    </source>
</evidence>
<dbReference type="Proteomes" id="UP000618952">
    <property type="component" value="Unassembled WGS sequence"/>
</dbReference>
<reference evidence="2 3" key="1">
    <citation type="submission" date="2020-08" db="EMBL/GenBank/DDBJ databases">
        <title>Arenibacter gaetbuli sp. nov., isolated from a sand dune.</title>
        <authorList>
            <person name="Park S."/>
            <person name="Yoon J.-H."/>
        </authorList>
    </citation>
    <scope>NUCLEOTIDE SEQUENCE [LARGE SCALE GENOMIC DNA]</scope>
    <source>
        <strain evidence="2 3">BSSL-BM3</strain>
    </source>
</reference>